<dbReference type="EMBL" id="BONX01000023">
    <property type="protein sequence ID" value="GIG96999.1"/>
    <property type="molecule type" value="Genomic_DNA"/>
</dbReference>
<keyword evidence="1" id="KW-0472">Membrane</keyword>
<keyword evidence="1" id="KW-1133">Transmembrane helix</keyword>
<accession>A0ABQ4EQP3</accession>
<sequence>MESMADDRIVRSAPSIPDEGQPFVLRRRALVWVLALQPVVWLGVLSPLCIAAINPSGVPWTLLVLVLPFLIVVLFAMVRVVSRVTGVWLAADPGGVWVRARSRSGTDAFALRVPWNHIESIFAIQTSRVGISGGPWTLVVRVKDLPATLRPPDGREVRRWTFTVSMWLSNYSAREAVDVLARLASERAPIG</sequence>
<dbReference type="Proteomes" id="UP000621500">
    <property type="component" value="Unassembled WGS sequence"/>
</dbReference>
<organism evidence="2 3">
    <name type="scientific">Plantactinospora mayteni</name>
    <dbReference type="NCBI Taxonomy" id="566021"/>
    <lineage>
        <taxon>Bacteria</taxon>
        <taxon>Bacillati</taxon>
        <taxon>Actinomycetota</taxon>
        <taxon>Actinomycetes</taxon>
        <taxon>Micromonosporales</taxon>
        <taxon>Micromonosporaceae</taxon>
        <taxon>Plantactinospora</taxon>
    </lineage>
</organism>
<evidence type="ECO:0000256" key="1">
    <source>
        <dbReference type="SAM" id="Phobius"/>
    </source>
</evidence>
<comment type="caution">
    <text evidence="2">The sequence shown here is derived from an EMBL/GenBank/DDBJ whole genome shotgun (WGS) entry which is preliminary data.</text>
</comment>
<protein>
    <recommendedName>
        <fullName evidence="4">PH domain-containing protein</fullName>
    </recommendedName>
</protein>
<evidence type="ECO:0000313" key="3">
    <source>
        <dbReference type="Proteomes" id="UP000621500"/>
    </source>
</evidence>
<keyword evidence="3" id="KW-1185">Reference proteome</keyword>
<gene>
    <name evidence="2" type="ORF">Pma05_35720</name>
</gene>
<reference evidence="2 3" key="1">
    <citation type="submission" date="2021-01" db="EMBL/GenBank/DDBJ databases">
        <title>Whole genome shotgun sequence of Plantactinospora mayteni NBRC 109088.</title>
        <authorList>
            <person name="Komaki H."/>
            <person name="Tamura T."/>
        </authorList>
    </citation>
    <scope>NUCLEOTIDE SEQUENCE [LARGE SCALE GENOMIC DNA]</scope>
    <source>
        <strain evidence="2 3">NBRC 109088</strain>
    </source>
</reference>
<keyword evidence="1" id="KW-0812">Transmembrane</keyword>
<evidence type="ECO:0008006" key="4">
    <source>
        <dbReference type="Google" id="ProtNLM"/>
    </source>
</evidence>
<feature type="transmembrane region" description="Helical" evidence="1">
    <location>
        <begin position="29"/>
        <end position="53"/>
    </location>
</feature>
<name>A0ABQ4EQP3_9ACTN</name>
<proteinExistence type="predicted"/>
<feature type="transmembrane region" description="Helical" evidence="1">
    <location>
        <begin position="59"/>
        <end position="78"/>
    </location>
</feature>
<evidence type="ECO:0000313" key="2">
    <source>
        <dbReference type="EMBL" id="GIG96999.1"/>
    </source>
</evidence>